<comment type="caution">
    <text evidence="7">The sequence shown here is derived from an EMBL/GenBank/DDBJ whole genome shotgun (WGS) entry which is preliminary data.</text>
</comment>
<dbReference type="Pfam" id="PF05699">
    <property type="entry name" value="Dimer_Tnp_hAT"/>
    <property type="match status" value="1"/>
</dbReference>
<evidence type="ECO:0000313" key="8">
    <source>
        <dbReference type="Proteomes" id="UP001358586"/>
    </source>
</evidence>
<evidence type="ECO:0000256" key="3">
    <source>
        <dbReference type="ARBA" id="ARBA00022771"/>
    </source>
</evidence>
<dbReference type="Proteomes" id="UP001358586">
    <property type="component" value="Chromosome 7"/>
</dbReference>
<gene>
    <name evidence="7" type="ORF">PVK06_025199</name>
</gene>
<reference evidence="7 8" key="1">
    <citation type="submission" date="2023-03" db="EMBL/GenBank/DDBJ databases">
        <title>WGS of Gossypium arboreum.</title>
        <authorList>
            <person name="Yu D."/>
        </authorList>
    </citation>
    <scope>NUCLEOTIDE SEQUENCE [LARGE SCALE GENOMIC DNA]</scope>
    <source>
        <tissue evidence="7">Leaf</tissue>
    </source>
</reference>
<sequence length="163" mass="18790">MKECIQSWNIDLKLSAITVDNCTTNDAMMDILHGEFPYGSLLLHDQFFLVDEYGFKNSRIQATSSRAPSDIGNIRYAYMQEFSQFMEQDKSQSYEKSNLEKYLEASNLQLCDDFDILTWWKTNGSTYLILQQIARDVLSISISIVPLEPAFNTNGRVLDPYRS</sequence>
<protein>
    <recommendedName>
        <fullName evidence="6">HAT C-terminal dimerisation domain-containing protein</fullName>
    </recommendedName>
</protein>
<evidence type="ECO:0000259" key="6">
    <source>
        <dbReference type="Pfam" id="PF05699"/>
    </source>
</evidence>
<keyword evidence="5" id="KW-0539">Nucleus</keyword>
<evidence type="ECO:0000256" key="1">
    <source>
        <dbReference type="ARBA" id="ARBA00004123"/>
    </source>
</evidence>
<feature type="domain" description="HAT C-terminal dimerisation" evidence="6">
    <location>
        <begin position="98"/>
        <end position="163"/>
    </location>
</feature>
<dbReference type="PANTHER" id="PTHR46481:SF10">
    <property type="entry name" value="ZINC FINGER BED DOMAIN-CONTAINING PROTEIN 39"/>
    <property type="match status" value="1"/>
</dbReference>
<dbReference type="PANTHER" id="PTHR46481">
    <property type="entry name" value="ZINC FINGER BED DOMAIN-CONTAINING PROTEIN 4"/>
    <property type="match status" value="1"/>
</dbReference>
<evidence type="ECO:0000256" key="5">
    <source>
        <dbReference type="ARBA" id="ARBA00023242"/>
    </source>
</evidence>
<keyword evidence="4" id="KW-0862">Zinc</keyword>
<evidence type="ECO:0000256" key="2">
    <source>
        <dbReference type="ARBA" id="ARBA00022723"/>
    </source>
</evidence>
<organism evidence="7 8">
    <name type="scientific">Gossypium arboreum</name>
    <name type="common">Tree cotton</name>
    <name type="synonym">Gossypium nanking</name>
    <dbReference type="NCBI Taxonomy" id="29729"/>
    <lineage>
        <taxon>Eukaryota</taxon>
        <taxon>Viridiplantae</taxon>
        <taxon>Streptophyta</taxon>
        <taxon>Embryophyta</taxon>
        <taxon>Tracheophyta</taxon>
        <taxon>Spermatophyta</taxon>
        <taxon>Magnoliopsida</taxon>
        <taxon>eudicotyledons</taxon>
        <taxon>Gunneridae</taxon>
        <taxon>Pentapetalae</taxon>
        <taxon>rosids</taxon>
        <taxon>malvids</taxon>
        <taxon>Malvales</taxon>
        <taxon>Malvaceae</taxon>
        <taxon>Malvoideae</taxon>
        <taxon>Gossypium</taxon>
    </lineage>
</organism>
<dbReference type="SUPFAM" id="SSF53098">
    <property type="entry name" value="Ribonuclease H-like"/>
    <property type="match status" value="1"/>
</dbReference>
<dbReference type="InterPro" id="IPR012337">
    <property type="entry name" value="RNaseH-like_sf"/>
</dbReference>
<accession>A0ABR0PG09</accession>
<comment type="subcellular location">
    <subcellularLocation>
        <location evidence="1">Nucleus</location>
    </subcellularLocation>
</comment>
<keyword evidence="2" id="KW-0479">Metal-binding</keyword>
<keyword evidence="3" id="KW-0863">Zinc-finger</keyword>
<dbReference type="InterPro" id="IPR052035">
    <property type="entry name" value="ZnF_BED_domain_contain"/>
</dbReference>
<dbReference type="InterPro" id="IPR008906">
    <property type="entry name" value="HATC_C_dom"/>
</dbReference>
<name>A0ABR0PG09_GOSAR</name>
<proteinExistence type="predicted"/>
<evidence type="ECO:0000313" key="7">
    <source>
        <dbReference type="EMBL" id="KAK5820153.1"/>
    </source>
</evidence>
<keyword evidence="8" id="KW-1185">Reference proteome</keyword>
<evidence type="ECO:0000256" key="4">
    <source>
        <dbReference type="ARBA" id="ARBA00022833"/>
    </source>
</evidence>
<dbReference type="EMBL" id="JARKNE010000007">
    <property type="protein sequence ID" value="KAK5820153.1"/>
    <property type="molecule type" value="Genomic_DNA"/>
</dbReference>